<dbReference type="Proteomes" id="UP000242791">
    <property type="component" value="Unassembled WGS sequence"/>
</dbReference>
<sequence length="372" mass="41441">MANLEQNDIAVDDRPDTQVTGGSAAQVLSDRYNSAMSVCVSDTDPNIDQLPSIRQMGFIAPFYTPGMTPTPLLGPFYGGNQSLLRPSLRYEHENLEPEDPVPPSEEKREVKDMYTNAPASRISELPEPFKTAIQNSRLWEWERKQGLSTTGCLATLFPKDNTQDVSLTIWCGNNDGYDLIDAFGIRLAMSMVDFSEDDHGVILRYPLNDSLDRLEKLLPDAEHHYNDGSTESREACHDATSKLLTTLMGEKSAFHLRSPAGNKNVVSELSRLFTCLQDGDFSYEHYRTLVRLVIQKATDVDIWKAVLDLIATVLRATPPASIPPTSLGTPIKSTSSSQKGSEQTRELVNPRIFEEIRGCTFRGVEGFFVVME</sequence>
<dbReference type="EMBL" id="LGTZ01000592">
    <property type="protein sequence ID" value="OJD24296.1"/>
    <property type="molecule type" value="Genomic_DNA"/>
</dbReference>
<dbReference type="VEuPathDB" id="FungiDB:ACJ73_04342"/>
<feature type="region of interest" description="Disordered" evidence="1">
    <location>
        <begin position="1"/>
        <end position="22"/>
    </location>
</feature>
<evidence type="ECO:0000313" key="2">
    <source>
        <dbReference type="EMBL" id="OJD24296.1"/>
    </source>
</evidence>
<gene>
    <name evidence="2" type="ORF">ACJ73_04342</name>
</gene>
<reference evidence="2 3" key="1">
    <citation type="submission" date="2015-08" db="EMBL/GenBank/DDBJ databases">
        <title>Emmonsia species relationships and genome sequence.</title>
        <authorList>
            <person name="Cuomo C.A."/>
            <person name="Schwartz I.S."/>
            <person name="Kenyon C."/>
            <person name="De Hoog G.S."/>
            <person name="Govender N.P."/>
            <person name="Botha A."/>
            <person name="Moreno L."/>
            <person name="De Vries M."/>
            <person name="Munoz J.F."/>
            <person name="Stielow J.B."/>
        </authorList>
    </citation>
    <scope>NUCLEOTIDE SEQUENCE [LARGE SCALE GENOMIC DNA]</scope>
    <source>
        <strain evidence="2 3">EI222</strain>
    </source>
</reference>
<feature type="compositionally biased region" description="Polar residues" evidence="1">
    <location>
        <begin position="323"/>
        <end position="341"/>
    </location>
</feature>
<protein>
    <submittedName>
        <fullName evidence="2">Uncharacterized protein</fullName>
    </submittedName>
</protein>
<evidence type="ECO:0000256" key="1">
    <source>
        <dbReference type="SAM" id="MobiDB-lite"/>
    </source>
</evidence>
<organism evidence="2 3">
    <name type="scientific">Blastomyces percursus</name>
    <dbReference type="NCBI Taxonomy" id="1658174"/>
    <lineage>
        <taxon>Eukaryota</taxon>
        <taxon>Fungi</taxon>
        <taxon>Dikarya</taxon>
        <taxon>Ascomycota</taxon>
        <taxon>Pezizomycotina</taxon>
        <taxon>Eurotiomycetes</taxon>
        <taxon>Eurotiomycetidae</taxon>
        <taxon>Onygenales</taxon>
        <taxon>Ajellomycetaceae</taxon>
        <taxon>Blastomyces</taxon>
    </lineage>
</organism>
<keyword evidence="3" id="KW-1185">Reference proteome</keyword>
<evidence type="ECO:0000313" key="3">
    <source>
        <dbReference type="Proteomes" id="UP000242791"/>
    </source>
</evidence>
<dbReference type="OrthoDB" id="4179510at2759"/>
<dbReference type="STRING" id="1658174.A0A1J9Q737"/>
<comment type="caution">
    <text evidence="2">The sequence shown here is derived from an EMBL/GenBank/DDBJ whole genome shotgun (WGS) entry which is preliminary data.</text>
</comment>
<accession>A0A1J9Q737</accession>
<dbReference type="AlphaFoldDB" id="A0A1J9Q737"/>
<feature type="region of interest" description="Disordered" evidence="1">
    <location>
        <begin position="322"/>
        <end position="344"/>
    </location>
</feature>
<proteinExistence type="predicted"/>
<name>A0A1J9Q737_9EURO</name>